<dbReference type="InterPro" id="IPR013216">
    <property type="entry name" value="Methyltransf_11"/>
</dbReference>
<dbReference type="CDD" id="cd02440">
    <property type="entry name" value="AdoMet_MTases"/>
    <property type="match status" value="1"/>
</dbReference>
<name>A0A1F5G3V0_9BACT</name>
<organism evidence="2 3">
    <name type="scientific">Candidatus Curtissbacteria bacterium RBG_13_35_7</name>
    <dbReference type="NCBI Taxonomy" id="1797705"/>
    <lineage>
        <taxon>Bacteria</taxon>
        <taxon>Candidatus Curtissiibacteriota</taxon>
    </lineage>
</organism>
<dbReference type="PANTHER" id="PTHR43861">
    <property type="entry name" value="TRANS-ACONITATE 2-METHYLTRANSFERASE-RELATED"/>
    <property type="match status" value="1"/>
</dbReference>
<accession>A0A1F5G3V0</accession>
<dbReference type="EMBL" id="MFAT01000026">
    <property type="protein sequence ID" value="OGD86518.1"/>
    <property type="molecule type" value="Genomic_DNA"/>
</dbReference>
<comment type="caution">
    <text evidence="2">The sequence shown here is derived from an EMBL/GenBank/DDBJ whole genome shotgun (WGS) entry which is preliminary data.</text>
</comment>
<evidence type="ECO:0000259" key="1">
    <source>
        <dbReference type="Pfam" id="PF08241"/>
    </source>
</evidence>
<sequence>EKKWRVLKELIGKTSGSLLDIGCADGTTTSQIQKFYPSLKITAIDYYQKTIKYAKATNPKINFLVADAHKLPFKNKSFDTVTTIEVLEHLDNPKRSLLEIHRVLKNKGQLIVAQDSDSLLFRSIWWFWTKWKGSVWNGSHINCYNPKKLIGLIKRTGFKVKESRYTNFKMEIFIKAQKK</sequence>
<proteinExistence type="predicted"/>
<protein>
    <recommendedName>
        <fullName evidence="1">Methyltransferase type 11 domain-containing protein</fullName>
    </recommendedName>
</protein>
<feature type="domain" description="Methyltransferase type 11" evidence="1">
    <location>
        <begin position="19"/>
        <end position="112"/>
    </location>
</feature>
<dbReference type="PANTHER" id="PTHR43861:SF6">
    <property type="entry name" value="METHYLTRANSFERASE TYPE 11"/>
    <property type="match status" value="1"/>
</dbReference>
<evidence type="ECO:0000313" key="3">
    <source>
        <dbReference type="Proteomes" id="UP000176317"/>
    </source>
</evidence>
<gene>
    <name evidence="2" type="ORF">A2164_03335</name>
</gene>
<evidence type="ECO:0000313" key="2">
    <source>
        <dbReference type="EMBL" id="OGD86518.1"/>
    </source>
</evidence>
<reference evidence="2 3" key="1">
    <citation type="journal article" date="2016" name="Nat. Commun.">
        <title>Thousands of microbial genomes shed light on interconnected biogeochemical processes in an aquifer system.</title>
        <authorList>
            <person name="Anantharaman K."/>
            <person name="Brown C.T."/>
            <person name="Hug L.A."/>
            <person name="Sharon I."/>
            <person name="Castelle C.J."/>
            <person name="Probst A.J."/>
            <person name="Thomas B.C."/>
            <person name="Singh A."/>
            <person name="Wilkins M.J."/>
            <person name="Karaoz U."/>
            <person name="Brodie E.L."/>
            <person name="Williams K.H."/>
            <person name="Hubbard S.S."/>
            <person name="Banfield J.F."/>
        </authorList>
    </citation>
    <scope>NUCLEOTIDE SEQUENCE [LARGE SCALE GENOMIC DNA]</scope>
</reference>
<dbReference type="Gene3D" id="3.40.50.150">
    <property type="entry name" value="Vaccinia Virus protein VP39"/>
    <property type="match status" value="1"/>
</dbReference>
<dbReference type="GO" id="GO:0008757">
    <property type="term" value="F:S-adenosylmethionine-dependent methyltransferase activity"/>
    <property type="evidence" value="ECO:0007669"/>
    <property type="project" value="InterPro"/>
</dbReference>
<dbReference type="SUPFAM" id="SSF53335">
    <property type="entry name" value="S-adenosyl-L-methionine-dependent methyltransferases"/>
    <property type="match status" value="1"/>
</dbReference>
<dbReference type="Proteomes" id="UP000176317">
    <property type="component" value="Unassembled WGS sequence"/>
</dbReference>
<dbReference type="Pfam" id="PF08241">
    <property type="entry name" value="Methyltransf_11"/>
    <property type="match status" value="1"/>
</dbReference>
<feature type="non-terminal residue" evidence="2">
    <location>
        <position position="1"/>
    </location>
</feature>
<dbReference type="AlphaFoldDB" id="A0A1F5G3V0"/>
<dbReference type="InterPro" id="IPR029063">
    <property type="entry name" value="SAM-dependent_MTases_sf"/>
</dbReference>